<feature type="compositionally biased region" description="Polar residues" evidence="1">
    <location>
        <begin position="188"/>
        <end position="198"/>
    </location>
</feature>
<dbReference type="EMBL" id="CVMT01000012">
    <property type="protein sequence ID" value="CRG92291.1"/>
    <property type="molecule type" value="Genomic_DNA"/>
</dbReference>
<name>A0A0U1MB40_TALIS</name>
<sequence>MALRIPENGLSLWRGDQPGHASPDPNSKPTQIMRLNLAQNTVDELVDSLRKDQKARLRLGKHQTLYYGSKSQHFHASVAHHRSELYRVNPSDRENLYFSGVLSHSIEVQRAKEATASADEALATLEQSMSAFERGKESKKTQLVNLKPDGRRSLTKGPPSKTDLEKERFFNNRSLPNSPSLGGIRSPASVSALTPTSAPLSQNKRKVRLDALKVPFLHLLAVTPVSIKYLAQTTRSSQDDCQELARKYAVQTGIDDSKYKLKDRTYKELDIWNFPYPNESDRNSAIENAISAFDRQRISTSDKLWQMLNSKEEKAKGICKSRLKLQTGPQPPQIKVHASEETAKEAGKDETMTGHETDRTNGRLTPTAAGVASARITQPKKKSAPAKSNNSTLTGRITKKTDKKAPAKPDGKFKSAEFVHDSDEDLDIPDAPPPPPPPAPSKKPSTETSKPASKLKIETKPAATKTPTATRSPAIKSQVTMEPRPRSLKKVPANSNSTSLKTLPGTRQTKPTSPTKPSPLASSPPTNASDFENSTQNSGGQTSSSSSSPLMAQVSRQPKARPTTTAKPKEVARPTGTIKPPPNTLKRKTLAEPTPTGRMNGDNIKRRRPLHSPSGTSSGSASPPLSRDNRLQRLQEKSIEFKKLYSKYRTLHDSLAKQTDPTPSDLSRLRQMHARVSRLKEDIWEEDRRLR</sequence>
<proteinExistence type="predicted"/>
<dbReference type="Proteomes" id="UP000054383">
    <property type="component" value="Unassembled WGS sequence"/>
</dbReference>
<evidence type="ECO:0000313" key="3">
    <source>
        <dbReference type="Proteomes" id="UP000054383"/>
    </source>
</evidence>
<feature type="compositionally biased region" description="Low complexity" evidence="1">
    <location>
        <begin position="533"/>
        <end position="548"/>
    </location>
</feature>
<feature type="compositionally biased region" description="Low complexity" evidence="1">
    <location>
        <begin position="442"/>
        <end position="470"/>
    </location>
</feature>
<feature type="region of interest" description="Disordered" evidence="1">
    <location>
        <begin position="1"/>
        <end position="28"/>
    </location>
</feature>
<feature type="compositionally biased region" description="Basic and acidic residues" evidence="1">
    <location>
        <begin position="337"/>
        <end position="361"/>
    </location>
</feature>
<organism evidence="2 3">
    <name type="scientific">Talaromyces islandicus</name>
    <name type="common">Penicillium islandicum</name>
    <dbReference type="NCBI Taxonomy" id="28573"/>
    <lineage>
        <taxon>Eukaryota</taxon>
        <taxon>Fungi</taxon>
        <taxon>Dikarya</taxon>
        <taxon>Ascomycota</taxon>
        <taxon>Pezizomycotina</taxon>
        <taxon>Eurotiomycetes</taxon>
        <taxon>Eurotiomycetidae</taxon>
        <taxon>Eurotiales</taxon>
        <taxon>Trichocomaceae</taxon>
        <taxon>Talaromyces</taxon>
        <taxon>Talaromyces sect. Islandici</taxon>
    </lineage>
</organism>
<dbReference type="OMA" id="KYGVENR"/>
<feature type="compositionally biased region" description="Low complexity" evidence="1">
    <location>
        <begin position="509"/>
        <end position="526"/>
    </location>
</feature>
<accession>A0A0U1MB40</accession>
<feature type="region of interest" description="Disordered" evidence="1">
    <location>
        <begin position="147"/>
        <end position="198"/>
    </location>
</feature>
<dbReference type="AlphaFoldDB" id="A0A0U1MB40"/>
<dbReference type="OrthoDB" id="2587563at2759"/>
<dbReference type="STRING" id="28573.A0A0U1MB40"/>
<protein>
    <submittedName>
        <fullName evidence="2">Uncharacterized protein</fullName>
    </submittedName>
</protein>
<feature type="compositionally biased region" description="Basic and acidic residues" evidence="1">
    <location>
        <begin position="399"/>
        <end position="421"/>
    </location>
</feature>
<reference evidence="2 3" key="1">
    <citation type="submission" date="2015-04" db="EMBL/GenBank/DDBJ databases">
        <authorList>
            <person name="Syromyatnikov M.Y."/>
            <person name="Popov V.N."/>
        </authorList>
    </citation>
    <scope>NUCLEOTIDE SEQUENCE [LARGE SCALE GENOMIC DNA]</scope>
    <source>
        <strain evidence="2">WF-38-12</strain>
    </source>
</reference>
<keyword evidence="3" id="KW-1185">Reference proteome</keyword>
<feature type="compositionally biased region" description="Low complexity" evidence="1">
    <location>
        <begin position="611"/>
        <end position="626"/>
    </location>
</feature>
<dbReference type="UniPathway" id="UPA00143"/>
<evidence type="ECO:0000256" key="1">
    <source>
        <dbReference type="SAM" id="MobiDB-lite"/>
    </source>
</evidence>
<gene>
    <name evidence="2" type="ORF">PISL3812_09348</name>
</gene>
<evidence type="ECO:0000313" key="2">
    <source>
        <dbReference type="EMBL" id="CRG92291.1"/>
    </source>
</evidence>
<feature type="compositionally biased region" description="Polar residues" evidence="1">
    <location>
        <begin position="171"/>
        <end position="180"/>
    </location>
</feature>
<feature type="region of interest" description="Disordered" evidence="1">
    <location>
        <begin position="322"/>
        <end position="634"/>
    </location>
</feature>
<feature type="compositionally biased region" description="Pro residues" evidence="1">
    <location>
        <begin position="430"/>
        <end position="441"/>
    </location>
</feature>
<dbReference type="GO" id="GO:0016567">
    <property type="term" value="P:protein ubiquitination"/>
    <property type="evidence" value="ECO:0007669"/>
    <property type="project" value="UniProtKB-UniPathway"/>
</dbReference>
<feature type="compositionally biased region" description="Polar residues" evidence="1">
    <location>
        <begin position="493"/>
        <end position="508"/>
    </location>
</feature>